<gene>
    <name evidence="3" type="primary">rfaC_1</name>
    <name evidence="3" type="ORF">KBTEX_03131</name>
</gene>
<dbReference type="EC" id="2.-.-.-" evidence="3"/>
<evidence type="ECO:0000313" key="3">
    <source>
        <dbReference type="EMBL" id="QEA06790.1"/>
    </source>
</evidence>
<accession>A0A5B8RD68</accession>
<dbReference type="InterPro" id="IPR002201">
    <property type="entry name" value="Glyco_trans_9"/>
</dbReference>
<dbReference type="PANTHER" id="PTHR30160">
    <property type="entry name" value="TETRAACYLDISACCHARIDE 4'-KINASE-RELATED"/>
    <property type="match status" value="1"/>
</dbReference>
<protein>
    <submittedName>
        <fullName evidence="3">Lipopolysaccharide heptosyltransferase 1</fullName>
        <ecNumber evidence="3">2.-.-.-</ecNumber>
    </submittedName>
</protein>
<dbReference type="SUPFAM" id="SSF53756">
    <property type="entry name" value="UDP-Glycosyltransferase/glycogen phosphorylase"/>
    <property type="match status" value="1"/>
</dbReference>
<dbReference type="AlphaFoldDB" id="A0A5B8RD68"/>
<dbReference type="PANTHER" id="PTHR30160:SF1">
    <property type="entry name" value="LIPOPOLYSACCHARIDE 1,2-N-ACETYLGLUCOSAMINETRANSFERASE-RELATED"/>
    <property type="match status" value="1"/>
</dbReference>
<evidence type="ECO:0000256" key="1">
    <source>
        <dbReference type="ARBA" id="ARBA00022676"/>
    </source>
</evidence>
<dbReference type="Pfam" id="PF01075">
    <property type="entry name" value="Glyco_transf_9"/>
    <property type="match status" value="1"/>
</dbReference>
<sequence>MRRILVIRLSALGDIVMASGLIPALRSRWPDAHIAWLAEPAGASLLQANPRLDEVIVWPRGEWRRLRAERRYLALARSVRAFAARLRGEGFDLVLDTQGLLKSGVWARFTGAGERIGLGSREGSERLMTEVLAPPRDDRRIASEYRALAAHLGADTTRFPMDLALGDDDHAAARSAIAAAGVNGRYVAFAPFTTRPQKHWFDERWRDLAGRFAAETGATPVVLGGPEDRAVAEALVADSPAISVAGGLSLRASAAAIAGAEALVGVDTGLTHMGTALTVPTVALFGSTRPYLETESPRTRVLYEPLWCSPCRRRPLCGGEFSCMRLHRPGDVFDVARELMAAA</sequence>
<dbReference type="EMBL" id="MN079171">
    <property type="protein sequence ID" value="QEA06790.1"/>
    <property type="molecule type" value="Genomic_DNA"/>
</dbReference>
<reference evidence="3" key="1">
    <citation type="submission" date="2019-06" db="EMBL/GenBank/DDBJ databases">
        <authorList>
            <person name="Murdoch R.W."/>
            <person name="Fathepure B."/>
        </authorList>
    </citation>
    <scope>NUCLEOTIDE SEQUENCE</scope>
</reference>
<organism evidence="3">
    <name type="scientific">uncultured organism</name>
    <dbReference type="NCBI Taxonomy" id="155900"/>
    <lineage>
        <taxon>unclassified sequences</taxon>
        <taxon>environmental samples</taxon>
    </lineage>
</organism>
<evidence type="ECO:0000256" key="2">
    <source>
        <dbReference type="ARBA" id="ARBA00022679"/>
    </source>
</evidence>
<keyword evidence="2 3" id="KW-0808">Transferase</keyword>
<dbReference type="Gene3D" id="3.40.50.2000">
    <property type="entry name" value="Glycogen Phosphorylase B"/>
    <property type="match status" value="2"/>
</dbReference>
<dbReference type="GO" id="GO:0008713">
    <property type="term" value="F:ADP-heptose-lipopolysaccharide heptosyltransferase activity"/>
    <property type="evidence" value="ECO:0007669"/>
    <property type="project" value="TreeGrafter"/>
</dbReference>
<proteinExistence type="predicted"/>
<name>A0A5B8RD68_9ZZZZ</name>
<dbReference type="CDD" id="cd03789">
    <property type="entry name" value="GT9_LPS_heptosyltransferase"/>
    <property type="match status" value="1"/>
</dbReference>
<dbReference type="InterPro" id="IPR051199">
    <property type="entry name" value="LPS_LOS_Heptosyltrfase"/>
</dbReference>
<keyword evidence="1" id="KW-0328">Glycosyltransferase</keyword>